<evidence type="ECO:0000313" key="1">
    <source>
        <dbReference type="EMBL" id="ASZ74956.1"/>
    </source>
</evidence>
<name>A0A2D1A483_9CAUD</name>
<gene>
    <name evidence="1" type="ORF">SEA_TRINA_163</name>
</gene>
<dbReference type="EMBL" id="MF668286">
    <property type="protein sequence ID" value="ASZ74956.1"/>
    <property type="molecule type" value="Genomic_DNA"/>
</dbReference>
<protein>
    <submittedName>
        <fullName evidence="1">Helix-turn-helix DNA binding domain protein</fullName>
    </submittedName>
</protein>
<proteinExistence type="predicted"/>
<dbReference type="Proteomes" id="UP000231419">
    <property type="component" value="Segment"/>
</dbReference>
<keyword evidence="2" id="KW-1185">Reference proteome</keyword>
<accession>A0A2D1A483</accession>
<evidence type="ECO:0000313" key="2">
    <source>
        <dbReference type="Proteomes" id="UP000231419"/>
    </source>
</evidence>
<organism evidence="1 2">
    <name type="scientific">Rhodococcus phage Trina</name>
    <dbReference type="NCBI Taxonomy" id="2027905"/>
    <lineage>
        <taxon>Viruses</taxon>
        <taxon>Duplodnaviria</taxon>
        <taxon>Heunggongvirae</taxon>
        <taxon>Uroviricota</taxon>
        <taxon>Caudoviricetes</taxon>
        <taxon>Trinavirus</taxon>
        <taxon>Trinavirus trina</taxon>
    </lineage>
</organism>
<reference evidence="2" key="1">
    <citation type="submission" date="2017-08" db="EMBL/GenBank/DDBJ databases">
        <authorList>
            <person name="de Groot N.N."/>
        </authorList>
    </citation>
    <scope>NUCLEOTIDE SEQUENCE [LARGE SCALE GENOMIC DNA]</scope>
</reference>
<sequence length="100" mass="10506">MDIPEKLNDAALKAVAECGDQEGVWHPGYVGKFYGGKAAALTDANTFAQAGISARTLHDMFSNKQAISEAHKQQGNLDTEYTDGYSAGALEVSKLLAGSA</sequence>